<organism evidence="3 4">
    <name type="scientific">Myotis myotis</name>
    <name type="common">Greater mouse-eared bat</name>
    <name type="synonym">Vespertilio myotis</name>
    <dbReference type="NCBI Taxonomy" id="51298"/>
    <lineage>
        <taxon>Eukaryota</taxon>
        <taxon>Metazoa</taxon>
        <taxon>Chordata</taxon>
        <taxon>Craniata</taxon>
        <taxon>Vertebrata</taxon>
        <taxon>Euteleostomi</taxon>
        <taxon>Mammalia</taxon>
        <taxon>Eutheria</taxon>
        <taxon>Laurasiatheria</taxon>
        <taxon>Chiroptera</taxon>
        <taxon>Yangochiroptera</taxon>
        <taxon>Vespertilionidae</taxon>
        <taxon>Myotis</taxon>
    </lineage>
</organism>
<dbReference type="VEuPathDB" id="HostDB:GeneID_118671759"/>
<feature type="domain" description="WW" evidence="2">
    <location>
        <begin position="310"/>
        <end position="343"/>
    </location>
</feature>
<feature type="coiled-coil region" evidence="1">
    <location>
        <begin position="111"/>
        <end position="208"/>
    </location>
</feature>
<dbReference type="AlphaFoldDB" id="A0A7J7T6T3"/>
<reference evidence="3 4" key="1">
    <citation type="journal article" date="2020" name="Nature">
        <title>Six reference-quality genomes reveal evolution of bat adaptations.</title>
        <authorList>
            <person name="Jebb D."/>
            <person name="Huang Z."/>
            <person name="Pippel M."/>
            <person name="Hughes G.M."/>
            <person name="Lavrichenko K."/>
            <person name="Devanna P."/>
            <person name="Winkler S."/>
            <person name="Jermiin L.S."/>
            <person name="Skirmuntt E.C."/>
            <person name="Katzourakis A."/>
            <person name="Burkitt-Gray L."/>
            <person name="Ray D.A."/>
            <person name="Sullivan K.A.M."/>
            <person name="Roscito J.G."/>
            <person name="Kirilenko B.M."/>
            <person name="Davalos L.M."/>
            <person name="Corthals A.P."/>
            <person name="Power M.L."/>
            <person name="Jones G."/>
            <person name="Ransome R.D."/>
            <person name="Dechmann D.K.N."/>
            <person name="Locatelli A.G."/>
            <person name="Puechmaille S.J."/>
            <person name="Fedrigo O."/>
            <person name="Jarvis E.D."/>
            <person name="Hiller M."/>
            <person name="Vernes S.C."/>
            <person name="Myers E.W."/>
            <person name="Teeling E.C."/>
        </authorList>
    </citation>
    <scope>NUCLEOTIDE SEQUENCE [LARGE SCALE GENOMIC DNA]</scope>
    <source>
        <strain evidence="3">MMyoMyo1</strain>
        <tissue evidence="3">Flight muscle</tissue>
    </source>
</reference>
<keyword evidence="1" id="KW-0175">Coiled coil</keyword>
<comment type="caution">
    <text evidence="3">The sequence shown here is derived from an EMBL/GenBank/DDBJ whole genome shotgun (WGS) entry which is preliminary data.</text>
</comment>
<sequence>MSNTDAAPVWTDNYGPQGRTVSLNPSVRLKAEKLEMALNYLGIQPTKEQHQALRQQVAVDPQGTVSFGDFVQVARNLFCLQLDEVNVGAREMSSILDSQFIACDSLEANDVERLKRERNDALEEVNALKEKLFESERQRKQLTEELQNVKQEAKAVIEETRALRSRIHLAEAAQRQARGMETDYEEVIRLLEAEITELKAQLADYSDQNKGNVQELRKRITVLDCQLRKSEVARKTFEASTEKLLHFVEAIQEVFSDNCAPLSTLSERRALLASQTSLTSLGRNGRSIPASLALESKELVKSVRAILDMDCLPYGWEEAYTADGIKYFINHVTQTTSWIHPVASALSLSCSEENEEDCPRELPDQKS</sequence>
<dbReference type="Gene3D" id="2.20.70.10">
    <property type="match status" value="1"/>
</dbReference>
<proteinExistence type="predicted"/>
<dbReference type="PROSITE" id="PS50020">
    <property type="entry name" value="WW_DOMAIN_2"/>
    <property type="match status" value="1"/>
</dbReference>
<dbReference type="InterPro" id="IPR036020">
    <property type="entry name" value="WW_dom_sf"/>
</dbReference>
<dbReference type="InterPro" id="IPR011992">
    <property type="entry name" value="EF-hand-dom_pair"/>
</dbReference>
<dbReference type="InterPro" id="IPR001202">
    <property type="entry name" value="WW_dom"/>
</dbReference>
<evidence type="ECO:0000256" key="1">
    <source>
        <dbReference type="SAM" id="Coils"/>
    </source>
</evidence>
<name>A0A7J7T6T3_MYOMY</name>
<dbReference type="CDD" id="cd00201">
    <property type="entry name" value="WW"/>
    <property type="match status" value="1"/>
</dbReference>
<dbReference type="Proteomes" id="UP000527355">
    <property type="component" value="Unassembled WGS sequence"/>
</dbReference>
<protein>
    <recommendedName>
        <fullName evidence="2">WW domain-containing protein</fullName>
    </recommendedName>
</protein>
<evidence type="ECO:0000313" key="3">
    <source>
        <dbReference type="EMBL" id="KAF6296113.1"/>
    </source>
</evidence>
<dbReference type="PROSITE" id="PS01159">
    <property type="entry name" value="WW_DOMAIN_1"/>
    <property type="match status" value="1"/>
</dbReference>
<dbReference type="SUPFAM" id="SSF47473">
    <property type="entry name" value="EF-hand"/>
    <property type="match status" value="1"/>
</dbReference>
<accession>A0A7J7T6T3</accession>
<keyword evidence="4" id="KW-1185">Reference proteome</keyword>
<dbReference type="EMBL" id="JABWUV010000017">
    <property type="protein sequence ID" value="KAF6296113.1"/>
    <property type="molecule type" value="Genomic_DNA"/>
</dbReference>
<evidence type="ECO:0000313" key="4">
    <source>
        <dbReference type="Proteomes" id="UP000527355"/>
    </source>
</evidence>
<evidence type="ECO:0000259" key="2">
    <source>
        <dbReference type="PROSITE" id="PS50020"/>
    </source>
</evidence>
<dbReference type="SMART" id="SM00456">
    <property type="entry name" value="WW"/>
    <property type="match status" value="1"/>
</dbReference>
<dbReference type="Pfam" id="PF00397">
    <property type="entry name" value="WW"/>
    <property type="match status" value="1"/>
</dbReference>
<dbReference type="SUPFAM" id="SSF51045">
    <property type="entry name" value="WW domain"/>
    <property type="match status" value="1"/>
</dbReference>
<dbReference type="FunFam" id="2.20.70.10:FF:000034">
    <property type="entry name" value="syntaxin-binding protein 4 isoform X1"/>
    <property type="match status" value="1"/>
</dbReference>
<gene>
    <name evidence="3" type="ORF">mMyoMyo1_009217</name>
</gene>